<feature type="coiled-coil region" evidence="1">
    <location>
        <begin position="9"/>
        <end position="191"/>
    </location>
</feature>
<dbReference type="Proteomes" id="UP001381693">
    <property type="component" value="Unassembled WGS sequence"/>
</dbReference>
<keyword evidence="1" id="KW-0175">Coiled coil</keyword>
<keyword evidence="3" id="KW-1185">Reference proteome</keyword>
<dbReference type="EMBL" id="JAXCGZ010004150">
    <property type="protein sequence ID" value="KAK7082179.1"/>
    <property type="molecule type" value="Genomic_DNA"/>
</dbReference>
<reference evidence="2 3" key="1">
    <citation type="submission" date="2023-11" db="EMBL/GenBank/DDBJ databases">
        <title>Halocaridina rubra genome assembly.</title>
        <authorList>
            <person name="Smith C."/>
        </authorList>
    </citation>
    <scope>NUCLEOTIDE SEQUENCE [LARGE SCALE GENOMIC DNA]</scope>
    <source>
        <strain evidence="2">EP-1</strain>
        <tissue evidence="2">Whole</tissue>
    </source>
</reference>
<sequence>MENKRDARLTELEAKEHNALEKLRNAEREKVVLEARVLALENLEGLLRKEREDSSTLRQELHQQRAEADQLKTLNAELQQQMQLLKKKLSDMEKQKDLIKENMQKEIDTGHRVMADEKFSHLEEIEQLRSRIAALQTNFNERNKSYLEECSHLKQKIRTYAKLIKKLRYKLEIGEVQVEQLEAQQAVLKENVPSHVYRRLHTQLLDITRKHNEFAAFIRDLNEFQSTLPEKLPAGPRVEG</sequence>
<proteinExistence type="predicted"/>
<gene>
    <name evidence="2" type="ORF">SK128_016150</name>
</gene>
<evidence type="ECO:0000313" key="2">
    <source>
        <dbReference type="EMBL" id="KAK7082179.1"/>
    </source>
</evidence>
<organism evidence="2 3">
    <name type="scientific">Halocaridina rubra</name>
    <name type="common">Hawaiian red shrimp</name>
    <dbReference type="NCBI Taxonomy" id="373956"/>
    <lineage>
        <taxon>Eukaryota</taxon>
        <taxon>Metazoa</taxon>
        <taxon>Ecdysozoa</taxon>
        <taxon>Arthropoda</taxon>
        <taxon>Crustacea</taxon>
        <taxon>Multicrustacea</taxon>
        <taxon>Malacostraca</taxon>
        <taxon>Eumalacostraca</taxon>
        <taxon>Eucarida</taxon>
        <taxon>Decapoda</taxon>
        <taxon>Pleocyemata</taxon>
        <taxon>Caridea</taxon>
        <taxon>Atyoidea</taxon>
        <taxon>Atyidae</taxon>
        <taxon>Halocaridina</taxon>
    </lineage>
</organism>
<comment type="caution">
    <text evidence="2">The sequence shown here is derived from an EMBL/GenBank/DDBJ whole genome shotgun (WGS) entry which is preliminary data.</text>
</comment>
<protein>
    <submittedName>
        <fullName evidence="2">Uncharacterized protein</fullName>
    </submittedName>
</protein>
<evidence type="ECO:0000313" key="3">
    <source>
        <dbReference type="Proteomes" id="UP001381693"/>
    </source>
</evidence>
<evidence type="ECO:0000256" key="1">
    <source>
        <dbReference type="SAM" id="Coils"/>
    </source>
</evidence>
<name>A0AAN9AC31_HALRR</name>
<dbReference type="AlphaFoldDB" id="A0AAN9AC31"/>
<accession>A0AAN9AC31</accession>